<keyword evidence="1" id="KW-1277">Toxin-antitoxin system</keyword>
<dbReference type="InterPro" id="IPR029060">
    <property type="entry name" value="PIN-like_dom_sf"/>
</dbReference>
<name>A0A7X6ICN0_9BACT</name>
<feature type="domain" description="PIN" evidence="6">
    <location>
        <begin position="2"/>
        <end position="120"/>
    </location>
</feature>
<dbReference type="GO" id="GO:0016787">
    <property type="term" value="F:hydrolase activity"/>
    <property type="evidence" value="ECO:0007669"/>
    <property type="project" value="UniProtKB-KW"/>
</dbReference>
<evidence type="ECO:0000256" key="3">
    <source>
        <dbReference type="ARBA" id="ARBA00022723"/>
    </source>
</evidence>
<sequence>MYLIDTSLWIHALRPRGNKTIQEKLRPLILAGNAAITHWIVLELMTGIRSGEEQKSLNTFLEPLPLLQAEDACWTIAWELAAHLRKKGLTPSAADSLIAAVAIKNEIPLIHIDQDFTGIAEHSRLKAINWIEYL</sequence>
<dbReference type="InterPro" id="IPR002716">
    <property type="entry name" value="PIN_dom"/>
</dbReference>
<dbReference type="InterPro" id="IPR051749">
    <property type="entry name" value="PINc/VapC_TA_RNase"/>
</dbReference>
<organism evidence="7 8">
    <name type="scientific">Candidatus Manganitrophus noduliformans</name>
    <dbReference type="NCBI Taxonomy" id="2606439"/>
    <lineage>
        <taxon>Bacteria</taxon>
        <taxon>Pseudomonadati</taxon>
        <taxon>Nitrospirota</taxon>
        <taxon>Nitrospiria</taxon>
        <taxon>Candidatus Troglogloeales</taxon>
        <taxon>Candidatus Manganitrophaceae</taxon>
        <taxon>Candidatus Manganitrophus</taxon>
    </lineage>
</organism>
<evidence type="ECO:0000313" key="7">
    <source>
        <dbReference type="EMBL" id="NKE72863.1"/>
    </source>
</evidence>
<dbReference type="PANTHER" id="PTHR42740:SF1">
    <property type="entry name" value="RIBONUCLEASE VAPC3"/>
    <property type="match status" value="1"/>
</dbReference>
<comment type="caution">
    <text evidence="7">The sequence shown here is derived from an EMBL/GenBank/DDBJ whole genome shotgun (WGS) entry which is preliminary data.</text>
</comment>
<dbReference type="EMBL" id="VTOW01000004">
    <property type="protein sequence ID" value="NKE72863.1"/>
    <property type="molecule type" value="Genomic_DNA"/>
</dbReference>
<keyword evidence="4" id="KW-0378">Hydrolase</keyword>
<dbReference type="RefSeq" id="WP_168062800.1">
    <property type="nucleotide sequence ID" value="NZ_VTOW01000004.1"/>
</dbReference>
<gene>
    <name evidence="7" type="ORF">MNODULE_19100</name>
</gene>
<keyword evidence="3" id="KW-0479">Metal-binding</keyword>
<accession>A0A7X6ICN0</accession>
<dbReference type="AlphaFoldDB" id="A0A7X6ICN0"/>
<evidence type="ECO:0000256" key="5">
    <source>
        <dbReference type="ARBA" id="ARBA00022842"/>
    </source>
</evidence>
<keyword evidence="5" id="KW-0460">Magnesium</keyword>
<dbReference type="Proteomes" id="UP000534783">
    <property type="component" value="Unassembled WGS sequence"/>
</dbReference>
<keyword evidence="8" id="KW-1185">Reference proteome</keyword>
<dbReference type="GO" id="GO:0004540">
    <property type="term" value="F:RNA nuclease activity"/>
    <property type="evidence" value="ECO:0007669"/>
    <property type="project" value="TreeGrafter"/>
</dbReference>
<evidence type="ECO:0000259" key="6">
    <source>
        <dbReference type="Pfam" id="PF01850"/>
    </source>
</evidence>
<proteinExistence type="predicted"/>
<evidence type="ECO:0000256" key="1">
    <source>
        <dbReference type="ARBA" id="ARBA00022649"/>
    </source>
</evidence>
<dbReference type="PANTHER" id="PTHR42740">
    <property type="entry name" value="RIBONUCLEASE VAPC3"/>
    <property type="match status" value="1"/>
</dbReference>
<reference evidence="7 8" key="1">
    <citation type="journal article" date="2020" name="Nature">
        <title>Bacterial chemolithoautotrophy via manganese oxidation.</title>
        <authorList>
            <person name="Yu H."/>
            <person name="Leadbetter J.R."/>
        </authorList>
    </citation>
    <scope>NUCLEOTIDE SEQUENCE [LARGE SCALE GENOMIC DNA]</scope>
    <source>
        <strain evidence="7 8">Mn-1</strain>
    </source>
</reference>
<dbReference type="GO" id="GO:0046872">
    <property type="term" value="F:metal ion binding"/>
    <property type="evidence" value="ECO:0007669"/>
    <property type="project" value="UniProtKB-KW"/>
</dbReference>
<evidence type="ECO:0000256" key="4">
    <source>
        <dbReference type="ARBA" id="ARBA00022801"/>
    </source>
</evidence>
<evidence type="ECO:0000313" key="8">
    <source>
        <dbReference type="Proteomes" id="UP000534783"/>
    </source>
</evidence>
<keyword evidence="2" id="KW-0540">Nuclease</keyword>
<dbReference type="Pfam" id="PF01850">
    <property type="entry name" value="PIN"/>
    <property type="match status" value="1"/>
</dbReference>
<dbReference type="Gene3D" id="3.40.50.1010">
    <property type="entry name" value="5'-nuclease"/>
    <property type="match status" value="1"/>
</dbReference>
<evidence type="ECO:0000256" key="2">
    <source>
        <dbReference type="ARBA" id="ARBA00022722"/>
    </source>
</evidence>
<dbReference type="SUPFAM" id="SSF88723">
    <property type="entry name" value="PIN domain-like"/>
    <property type="match status" value="1"/>
</dbReference>
<protein>
    <submittedName>
        <fullName evidence="7">PIN domain nuclease</fullName>
    </submittedName>
</protein>